<sequence>MGWYTGQQQIGDEAQSSSTPLQLLNKKVLLFYQGYGMSEPRLIRLTIPEDWSGVDSCLSFLERTLEEDEWWAQISDQVFACFRTLHAQLKQEPEFAEVSLKKVQTALQQLRATPAAGVREAGPGENLWTAAGDGDIARVEDR</sequence>
<evidence type="ECO:0000256" key="1">
    <source>
        <dbReference type="SAM" id="MobiDB-lite"/>
    </source>
</evidence>
<name>A0A1Q9D338_SYMMI</name>
<dbReference type="EMBL" id="LSRX01000752">
    <property type="protein sequence ID" value="OLP89589.1"/>
    <property type="molecule type" value="Genomic_DNA"/>
</dbReference>
<evidence type="ECO:0000313" key="3">
    <source>
        <dbReference type="Proteomes" id="UP000186817"/>
    </source>
</evidence>
<proteinExistence type="predicted"/>
<protein>
    <submittedName>
        <fullName evidence="2">Uncharacterized protein</fullName>
    </submittedName>
</protein>
<organism evidence="2 3">
    <name type="scientific">Symbiodinium microadriaticum</name>
    <name type="common">Dinoflagellate</name>
    <name type="synonym">Zooxanthella microadriatica</name>
    <dbReference type="NCBI Taxonomy" id="2951"/>
    <lineage>
        <taxon>Eukaryota</taxon>
        <taxon>Sar</taxon>
        <taxon>Alveolata</taxon>
        <taxon>Dinophyceae</taxon>
        <taxon>Suessiales</taxon>
        <taxon>Symbiodiniaceae</taxon>
        <taxon>Symbiodinium</taxon>
    </lineage>
</organism>
<dbReference type="Proteomes" id="UP000186817">
    <property type="component" value="Unassembled WGS sequence"/>
</dbReference>
<gene>
    <name evidence="2" type="ORF">AK812_SmicGene28938</name>
</gene>
<dbReference type="AlphaFoldDB" id="A0A1Q9D338"/>
<reference evidence="2 3" key="1">
    <citation type="submission" date="2016-02" db="EMBL/GenBank/DDBJ databases">
        <title>Genome analysis of coral dinoflagellate symbionts highlights evolutionary adaptations to a symbiotic lifestyle.</title>
        <authorList>
            <person name="Aranda M."/>
            <person name="Li Y."/>
            <person name="Liew Y.J."/>
            <person name="Baumgarten S."/>
            <person name="Simakov O."/>
            <person name="Wilson M."/>
            <person name="Piel J."/>
            <person name="Ashoor H."/>
            <person name="Bougouffa S."/>
            <person name="Bajic V.B."/>
            <person name="Ryu T."/>
            <person name="Ravasi T."/>
            <person name="Bayer T."/>
            <person name="Micklem G."/>
            <person name="Kim H."/>
            <person name="Bhak J."/>
            <person name="Lajeunesse T.C."/>
            <person name="Voolstra C.R."/>
        </authorList>
    </citation>
    <scope>NUCLEOTIDE SEQUENCE [LARGE SCALE GENOMIC DNA]</scope>
    <source>
        <strain evidence="2 3">CCMP2467</strain>
    </source>
</reference>
<keyword evidence="3" id="KW-1185">Reference proteome</keyword>
<comment type="caution">
    <text evidence="2">The sequence shown here is derived from an EMBL/GenBank/DDBJ whole genome shotgun (WGS) entry which is preliminary data.</text>
</comment>
<evidence type="ECO:0000313" key="2">
    <source>
        <dbReference type="EMBL" id="OLP89589.1"/>
    </source>
</evidence>
<feature type="region of interest" description="Disordered" evidence="1">
    <location>
        <begin position="117"/>
        <end position="142"/>
    </location>
</feature>
<accession>A0A1Q9D338</accession>